<gene>
    <name evidence="9" type="ORF">BACPLE_00209</name>
</gene>
<dbReference type="OrthoDB" id="1099819at2"/>
<name>B5CTY1_PHOPM</name>
<comment type="caution">
    <text evidence="9">The sequence shown here is derived from an EMBL/GenBank/DDBJ whole genome shotgun (WGS) entry which is preliminary data.</text>
</comment>
<keyword evidence="5" id="KW-0564">Palmitate</keyword>
<evidence type="ECO:0000313" key="9">
    <source>
        <dbReference type="EMBL" id="EDY97419.1"/>
    </source>
</evidence>
<dbReference type="Gene3D" id="2.60.40.2100">
    <property type="match status" value="1"/>
</dbReference>
<dbReference type="Gene3D" id="2.60.40.2090">
    <property type="match status" value="1"/>
</dbReference>
<dbReference type="RefSeq" id="WP_007559469.1">
    <property type="nucleotide sequence ID" value="NZ_DS990122.1"/>
</dbReference>
<dbReference type="GeneID" id="43184013"/>
<evidence type="ECO:0000256" key="1">
    <source>
        <dbReference type="ARBA" id="ARBA00004442"/>
    </source>
</evidence>
<keyword evidence="7" id="KW-0449">Lipoprotein</keyword>
<comment type="similarity">
    <text evidence="2">Belongs to the bacteroidetes fimbrillin superfamily. FimB/Mfa2 family.</text>
</comment>
<dbReference type="EMBL" id="ABQC02000002">
    <property type="protein sequence ID" value="EDY97419.1"/>
    <property type="molecule type" value="Genomic_DNA"/>
</dbReference>
<dbReference type="InterPro" id="IPR014941">
    <property type="entry name" value="FimB/Mfa2/Mfa3"/>
</dbReference>
<reference evidence="9 10" key="1">
    <citation type="submission" date="2008-08" db="EMBL/GenBank/DDBJ databases">
        <title>Draft genome sequence of Bacteroides plebeius (DSM 17135).</title>
        <authorList>
            <person name="Sudarsanam P."/>
            <person name="Ley R."/>
            <person name="Guruge J."/>
            <person name="Turnbaugh P.J."/>
            <person name="Mahowald M."/>
            <person name="Liep D."/>
            <person name="Gordon J."/>
        </authorList>
    </citation>
    <scope>NUCLEOTIDE SEQUENCE [LARGE SCALE GENOMIC DNA]</scope>
    <source>
        <strain evidence="10">DSM 17135 / JCM 12973 / M2</strain>
    </source>
</reference>
<dbReference type="eggNOG" id="ENOG502ZAEH">
    <property type="taxonomic scope" value="Bacteria"/>
</dbReference>
<proteinExistence type="inferred from homology"/>
<sequence>MKRSQKVGMWSMLAAAFWMLLCTSCIREDRDDCPATVGSGVKVNFRYTYNVAENDAFGKEADGVCVWIFDEDGKFLSMQKDEGDHIVNGYAMLMPSLAVGKYKLVAWAKSMEHEGELSEFAFPELTAGQSVIGDLTAYLNRDENNVCSTRLNGLLSGTLDVEVKGTDEEEFTIDMMKCTNTLRVILMPARAGQTLHQEDYSFVIDGKNGWLDYKADPYGQGEVTYKPYYQELLQDETVAGKSRVSDAEINHAVVAELNTSRMMAEQGPRFRIINNRTGKDVLDINLTWFLSLQAVGEHRAEWDDQEYLDRQDTYAVTFFVDGDTFLQNYIIVNGWVVSLEDVSLG</sequence>
<evidence type="ECO:0000256" key="5">
    <source>
        <dbReference type="ARBA" id="ARBA00023139"/>
    </source>
</evidence>
<comment type="subcellular location">
    <subcellularLocation>
        <location evidence="1">Cell outer membrane</location>
    </subcellularLocation>
</comment>
<reference evidence="9 10" key="2">
    <citation type="submission" date="2008-08" db="EMBL/GenBank/DDBJ databases">
        <authorList>
            <person name="Fulton L."/>
            <person name="Clifton S."/>
            <person name="Fulton B."/>
            <person name="Xu J."/>
            <person name="Minx P."/>
            <person name="Pepin K.H."/>
            <person name="Johnson M."/>
            <person name="Thiruvilangam P."/>
            <person name="Bhonagiri V."/>
            <person name="Nash W.E."/>
            <person name="Mardis E.R."/>
            <person name="Wilson R.K."/>
        </authorList>
    </citation>
    <scope>NUCLEOTIDE SEQUENCE [LARGE SCALE GENOMIC DNA]</scope>
    <source>
        <strain evidence="10">DSM 17135 / JCM 12973 / M2</strain>
    </source>
</reference>
<accession>B5CTY1</accession>
<keyword evidence="6" id="KW-0998">Cell outer membrane</keyword>
<dbReference type="AlphaFoldDB" id="B5CTY1"/>
<evidence type="ECO:0000256" key="2">
    <source>
        <dbReference type="ARBA" id="ARBA00007248"/>
    </source>
</evidence>
<organism evidence="9 10">
    <name type="scientific">Phocaeicola plebeius (strain DSM 17135 / JCM 12973 / CCUG 54634 / M2)</name>
    <name type="common">Bacteroides plebeius</name>
    <dbReference type="NCBI Taxonomy" id="484018"/>
    <lineage>
        <taxon>Bacteria</taxon>
        <taxon>Pseudomonadati</taxon>
        <taxon>Bacteroidota</taxon>
        <taxon>Bacteroidia</taxon>
        <taxon>Bacteroidales</taxon>
        <taxon>Bacteroidaceae</taxon>
        <taxon>Phocaeicola</taxon>
    </lineage>
</organism>
<evidence type="ECO:0000256" key="4">
    <source>
        <dbReference type="ARBA" id="ARBA00023136"/>
    </source>
</evidence>
<feature type="chain" id="PRO_5002830601" description="FimB/Mfa2 family fimbrial subunit" evidence="8">
    <location>
        <begin position="28"/>
        <end position="345"/>
    </location>
</feature>
<dbReference type="Pfam" id="PF08842">
    <property type="entry name" value="Mfa2"/>
    <property type="match status" value="1"/>
</dbReference>
<evidence type="ECO:0000256" key="6">
    <source>
        <dbReference type="ARBA" id="ARBA00023237"/>
    </source>
</evidence>
<keyword evidence="3 8" id="KW-0732">Signal</keyword>
<evidence type="ECO:0000313" key="10">
    <source>
        <dbReference type="Proteomes" id="UP000003452"/>
    </source>
</evidence>
<dbReference type="Proteomes" id="UP000003452">
    <property type="component" value="Unassembled WGS sequence"/>
</dbReference>
<dbReference type="GO" id="GO:0009279">
    <property type="term" value="C:cell outer membrane"/>
    <property type="evidence" value="ECO:0007669"/>
    <property type="project" value="UniProtKB-SubCell"/>
</dbReference>
<evidence type="ECO:0000256" key="7">
    <source>
        <dbReference type="ARBA" id="ARBA00023288"/>
    </source>
</evidence>
<feature type="signal peptide" evidence="8">
    <location>
        <begin position="1"/>
        <end position="27"/>
    </location>
</feature>
<dbReference type="HOGENOM" id="CLU_059697_0_0_10"/>
<evidence type="ECO:0000256" key="3">
    <source>
        <dbReference type="ARBA" id="ARBA00022729"/>
    </source>
</evidence>
<protein>
    <recommendedName>
        <fullName evidence="11">FimB/Mfa2 family fimbrial subunit</fullName>
    </recommendedName>
</protein>
<evidence type="ECO:0000256" key="8">
    <source>
        <dbReference type="SAM" id="SignalP"/>
    </source>
</evidence>
<evidence type="ECO:0008006" key="11">
    <source>
        <dbReference type="Google" id="ProtNLM"/>
    </source>
</evidence>
<keyword evidence="4" id="KW-0472">Membrane</keyword>